<dbReference type="InterPro" id="IPR015020">
    <property type="entry name" value="Rv2525c-like_Glyco_Hydro-like"/>
</dbReference>
<evidence type="ECO:0000313" key="3">
    <source>
        <dbReference type="EMBL" id="QQC93530.1"/>
    </source>
</evidence>
<organism evidence="3 4">
    <name type="scientific">Streptomyces alfalfae</name>
    <dbReference type="NCBI Taxonomy" id="1642299"/>
    <lineage>
        <taxon>Bacteria</taxon>
        <taxon>Bacillati</taxon>
        <taxon>Actinomycetota</taxon>
        <taxon>Actinomycetes</taxon>
        <taxon>Kitasatosporales</taxon>
        <taxon>Streptomycetaceae</taxon>
        <taxon>Streptomyces</taxon>
    </lineage>
</organism>
<dbReference type="InterPro" id="IPR017853">
    <property type="entry name" value="GH"/>
</dbReference>
<reference evidence="3 4" key="1">
    <citation type="submission" date="2020-12" db="EMBL/GenBank/DDBJ databases">
        <title>Identification and biosynthesis of polyene macrolides produced by Streptomyces alfalfae Men-myco-93-63.</title>
        <authorList>
            <person name="Liu D."/>
            <person name="Li Y."/>
            <person name="Liu L."/>
            <person name="Han X."/>
            <person name="Shen F."/>
        </authorList>
    </citation>
    <scope>NUCLEOTIDE SEQUENCE [LARGE SCALE GENOMIC DNA]</scope>
    <source>
        <strain evidence="3 4">Men-myco-93-63</strain>
    </source>
</reference>
<accession>A0A7T4U1R8</accession>
<dbReference type="Pfam" id="PF08924">
    <property type="entry name" value="Rv2525c_GlyHyd-like"/>
    <property type="match status" value="1"/>
</dbReference>
<proteinExistence type="predicted"/>
<name>A0A7T4U1R8_9ACTN</name>
<evidence type="ECO:0000259" key="2">
    <source>
        <dbReference type="Pfam" id="PF08924"/>
    </source>
</evidence>
<feature type="region of interest" description="Disordered" evidence="1">
    <location>
        <begin position="106"/>
        <end position="132"/>
    </location>
</feature>
<protein>
    <submittedName>
        <fullName evidence="3">DUF1906 domain-containing protein</fullName>
    </submittedName>
</protein>
<feature type="domain" description="Rv2525c-like glycoside hydrolase-like" evidence="2">
    <location>
        <begin position="3"/>
        <end position="82"/>
    </location>
</feature>
<dbReference type="AlphaFoldDB" id="A0A7T4U1R8"/>
<sequence length="132" mass="13857">MCFAVDFEALGHQVTERMPPHFRAVGDTMAERGPAYQVGVHGPRDVCGHVHAAGFTPAGFVSGMSTGFSGNPGYPLPAERAFDNDPVYDSTTIPLLLIEGAYEPGVSRPGLGAGEGNSQQRRAACPGRGRCP</sequence>
<evidence type="ECO:0000256" key="1">
    <source>
        <dbReference type="SAM" id="MobiDB-lite"/>
    </source>
</evidence>
<dbReference type="Proteomes" id="UP000596130">
    <property type="component" value="Chromosome"/>
</dbReference>
<dbReference type="EMBL" id="CP065959">
    <property type="protein sequence ID" value="QQC93530.1"/>
    <property type="molecule type" value="Genomic_DNA"/>
</dbReference>
<dbReference type="Gene3D" id="3.20.20.80">
    <property type="entry name" value="Glycosidases"/>
    <property type="match status" value="1"/>
</dbReference>
<dbReference type="SUPFAM" id="SSF51445">
    <property type="entry name" value="(Trans)glycosidases"/>
    <property type="match status" value="1"/>
</dbReference>
<gene>
    <name evidence="3" type="ORF">I8755_01410</name>
</gene>
<evidence type="ECO:0000313" key="4">
    <source>
        <dbReference type="Proteomes" id="UP000596130"/>
    </source>
</evidence>